<dbReference type="AlphaFoldDB" id="A0AAQ3RLY6"/>
<proteinExistence type="predicted"/>
<protein>
    <submittedName>
        <fullName evidence="2">Uncharacterized protein</fullName>
    </submittedName>
</protein>
<organism evidence="2 3">
    <name type="scientific">Vigna mungo</name>
    <name type="common">Black gram</name>
    <name type="synonym">Phaseolus mungo</name>
    <dbReference type="NCBI Taxonomy" id="3915"/>
    <lineage>
        <taxon>Eukaryota</taxon>
        <taxon>Viridiplantae</taxon>
        <taxon>Streptophyta</taxon>
        <taxon>Embryophyta</taxon>
        <taxon>Tracheophyta</taxon>
        <taxon>Spermatophyta</taxon>
        <taxon>Magnoliopsida</taxon>
        <taxon>eudicotyledons</taxon>
        <taxon>Gunneridae</taxon>
        <taxon>Pentapetalae</taxon>
        <taxon>rosids</taxon>
        <taxon>fabids</taxon>
        <taxon>Fabales</taxon>
        <taxon>Fabaceae</taxon>
        <taxon>Papilionoideae</taxon>
        <taxon>50 kb inversion clade</taxon>
        <taxon>NPAAA clade</taxon>
        <taxon>indigoferoid/millettioid clade</taxon>
        <taxon>Phaseoleae</taxon>
        <taxon>Vigna</taxon>
    </lineage>
</organism>
<feature type="region of interest" description="Disordered" evidence="1">
    <location>
        <begin position="38"/>
        <end position="60"/>
    </location>
</feature>
<dbReference type="Proteomes" id="UP001374535">
    <property type="component" value="Chromosome 8"/>
</dbReference>
<evidence type="ECO:0000313" key="2">
    <source>
        <dbReference type="EMBL" id="WVZ00144.1"/>
    </source>
</evidence>
<evidence type="ECO:0000313" key="3">
    <source>
        <dbReference type="Proteomes" id="UP001374535"/>
    </source>
</evidence>
<sequence length="128" mass="14431">MALSVTGFMHMPLLTKSNSSAQKPMKFTIAHACENNNSKEAEGRRSVLETKRRHDGCTKGDLQRNSVRLFKISTESRRIVPQTSKNQDGGRCCDPQTNSVRLFKSTITEKRGKILLVQTKRKHDEGTN</sequence>
<gene>
    <name evidence="2" type="ORF">V8G54_026213</name>
</gene>
<keyword evidence="3" id="KW-1185">Reference proteome</keyword>
<reference evidence="2 3" key="1">
    <citation type="journal article" date="2023" name="Life. Sci Alliance">
        <title>Evolutionary insights into 3D genome organization and epigenetic landscape of Vigna mungo.</title>
        <authorList>
            <person name="Junaid A."/>
            <person name="Singh B."/>
            <person name="Bhatia S."/>
        </authorList>
    </citation>
    <scope>NUCLEOTIDE SEQUENCE [LARGE SCALE GENOMIC DNA]</scope>
    <source>
        <strain evidence="2">Urdbean</strain>
    </source>
</reference>
<accession>A0AAQ3RLY6</accession>
<evidence type="ECO:0000256" key="1">
    <source>
        <dbReference type="SAM" id="MobiDB-lite"/>
    </source>
</evidence>
<name>A0AAQ3RLY6_VIGMU</name>
<dbReference type="EMBL" id="CP144693">
    <property type="protein sequence ID" value="WVZ00144.1"/>
    <property type="molecule type" value="Genomic_DNA"/>
</dbReference>